<evidence type="ECO:0000313" key="3">
    <source>
        <dbReference type="Proteomes" id="UP000268857"/>
    </source>
</evidence>
<accession>A0A3S0Y023</accession>
<dbReference type="Proteomes" id="UP000268857">
    <property type="component" value="Unassembled WGS sequence"/>
</dbReference>
<sequence length="129" mass="14315">MKCLLLNLFVTIGIFGVTASVYANPANLPSVRGSGDHAASLVTKPVTINSSWGNVIHRNNNLQQAGRSISIVRQQECQNIIEFITDPARIFKECENKKNNQTPQNTQQIDYFKPPKQLDSGINVTVTQF</sequence>
<reference evidence="2 3" key="1">
    <citation type="journal article" date="2019" name="Genome Biol. Evol.">
        <title>Day and night: Metabolic profiles and evolutionary relationships of six axenic non-marine cyanobacteria.</title>
        <authorList>
            <person name="Will S.E."/>
            <person name="Henke P."/>
            <person name="Boedeker C."/>
            <person name="Huang S."/>
            <person name="Brinkmann H."/>
            <person name="Rohde M."/>
            <person name="Jarek M."/>
            <person name="Friedl T."/>
            <person name="Seufert S."/>
            <person name="Schumacher M."/>
            <person name="Overmann J."/>
            <person name="Neumann-Schaal M."/>
            <person name="Petersen J."/>
        </authorList>
    </citation>
    <scope>NUCLEOTIDE SEQUENCE [LARGE SCALE GENOMIC DNA]</scope>
    <source>
        <strain evidence="2 3">PCC 6912</strain>
    </source>
</reference>
<comment type="caution">
    <text evidence="2">The sequence shown here is derived from an EMBL/GenBank/DDBJ whole genome shotgun (WGS) entry which is preliminary data.</text>
</comment>
<keyword evidence="1" id="KW-0732">Signal</keyword>
<organism evidence="2 3">
    <name type="scientific">Chlorogloeopsis fritschii PCC 6912</name>
    <dbReference type="NCBI Taxonomy" id="211165"/>
    <lineage>
        <taxon>Bacteria</taxon>
        <taxon>Bacillati</taxon>
        <taxon>Cyanobacteriota</taxon>
        <taxon>Cyanophyceae</taxon>
        <taxon>Nostocales</taxon>
        <taxon>Chlorogloeopsidaceae</taxon>
        <taxon>Chlorogloeopsis</taxon>
    </lineage>
</organism>
<dbReference type="EMBL" id="RSCJ01000035">
    <property type="protein sequence ID" value="RUR73473.1"/>
    <property type="molecule type" value="Genomic_DNA"/>
</dbReference>
<dbReference type="OrthoDB" id="512610at2"/>
<evidence type="ECO:0000313" key="2">
    <source>
        <dbReference type="EMBL" id="RUR73473.1"/>
    </source>
</evidence>
<feature type="chain" id="PRO_5018712155" evidence="1">
    <location>
        <begin position="24"/>
        <end position="129"/>
    </location>
</feature>
<evidence type="ECO:0000256" key="1">
    <source>
        <dbReference type="SAM" id="SignalP"/>
    </source>
</evidence>
<keyword evidence="3" id="KW-1185">Reference proteome</keyword>
<protein>
    <submittedName>
        <fullName evidence="2">Uncharacterized protein</fullName>
    </submittedName>
</protein>
<dbReference type="RefSeq" id="WP_016873717.1">
    <property type="nucleotide sequence ID" value="NZ_AJLN01000047.1"/>
</dbReference>
<gene>
    <name evidence="2" type="ORF">PCC6912_56440</name>
</gene>
<proteinExistence type="predicted"/>
<dbReference type="AlphaFoldDB" id="A0A3S0Y023"/>
<name>A0A3S0Y023_CHLFR</name>
<feature type="signal peptide" evidence="1">
    <location>
        <begin position="1"/>
        <end position="23"/>
    </location>
</feature>